<name>A0A1I0XLP9_9RHOB</name>
<dbReference type="STRING" id="871651.SAMN05421688_2432"/>
<evidence type="ECO:0000313" key="2">
    <source>
        <dbReference type="EMBL" id="SFB01985.1"/>
    </source>
</evidence>
<keyword evidence="2" id="KW-0418">Kinase</keyword>
<dbReference type="GO" id="GO:0016301">
    <property type="term" value="F:kinase activity"/>
    <property type="evidence" value="ECO:0007669"/>
    <property type="project" value="UniProtKB-KW"/>
</dbReference>
<dbReference type="Pfam" id="PF01636">
    <property type="entry name" value="APH"/>
    <property type="match status" value="1"/>
</dbReference>
<reference evidence="2 3" key="1">
    <citation type="submission" date="2016-10" db="EMBL/GenBank/DDBJ databases">
        <authorList>
            <person name="de Groot N.N."/>
        </authorList>
    </citation>
    <scope>NUCLEOTIDE SEQUENCE [LARGE SCALE GENOMIC DNA]</scope>
    <source>
        <strain evidence="2 3">DSM 29316</strain>
    </source>
</reference>
<proteinExistence type="predicted"/>
<keyword evidence="3" id="KW-1185">Reference proteome</keyword>
<protein>
    <submittedName>
        <fullName evidence="2">Predicted kinase, aminoglycoside phosphotransferase (APT) family</fullName>
    </submittedName>
</protein>
<accession>A0A1I0XLP9</accession>
<dbReference type="InterPro" id="IPR011009">
    <property type="entry name" value="Kinase-like_dom_sf"/>
</dbReference>
<dbReference type="AlphaFoldDB" id="A0A1I0XLP9"/>
<feature type="domain" description="Aminoglycoside phosphotransferase" evidence="1">
    <location>
        <begin position="80"/>
        <end position="234"/>
    </location>
</feature>
<dbReference type="Proteomes" id="UP000198796">
    <property type="component" value="Unassembled WGS sequence"/>
</dbReference>
<sequence length="326" mass="36125">MGSCEVGRAHHIFGANRVQLRLTGRTCGATLRQMFDPEEILSAAARIEAALPGAQAKACLRAVPNDRAVFSGHLNDVPAVFRLRLPEALAREEIAELRRMQPHMDGPDQIPLILAESGPVFALSMAAGTSVIQQMESPDHRTVLVARAAQWLRRYTAPTEQTSQGQAKRFDLWLRKAAEQSRRQPHPALAALEAQVLDKMRTLAAPAVWRTAICHGDFHPGNLIYDGEVMTGIDTGGSARLPLYKDIARFAAHAARRNLMIGTSRRFGVDAATLDHFSKAFTLNDEERTVLLPFFVGFELLVRVESAKTPAWRLEIAEEMLRNYLC</sequence>
<gene>
    <name evidence="2" type="ORF">SAMN05421688_2432</name>
</gene>
<evidence type="ECO:0000313" key="3">
    <source>
        <dbReference type="Proteomes" id="UP000198796"/>
    </source>
</evidence>
<dbReference type="Gene3D" id="3.90.1200.10">
    <property type="match status" value="1"/>
</dbReference>
<organism evidence="2 3">
    <name type="scientific">Poseidonocella pacifica</name>
    <dbReference type="NCBI Taxonomy" id="871651"/>
    <lineage>
        <taxon>Bacteria</taxon>
        <taxon>Pseudomonadati</taxon>
        <taxon>Pseudomonadota</taxon>
        <taxon>Alphaproteobacteria</taxon>
        <taxon>Rhodobacterales</taxon>
        <taxon>Roseobacteraceae</taxon>
        <taxon>Poseidonocella</taxon>
    </lineage>
</organism>
<evidence type="ECO:0000259" key="1">
    <source>
        <dbReference type="Pfam" id="PF01636"/>
    </source>
</evidence>
<dbReference type="InterPro" id="IPR002575">
    <property type="entry name" value="Aminoglycoside_PTrfase"/>
</dbReference>
<dbReference type="SUPFAM" id="SSF56112">
    <property type="entry name" value="Protein kinase-like (PK-like)"/>
    <property type="match status" value="1"/>
</dbReference>
<keyword evidence="2" id="KW-0808">Transferase</keyword>
<dbReference type="EMBL" id="FOJU01000003">
    <property type="protein sequence ID" value="SFB01985.1"/>
    <property type="molecule type" value="Genomic_DNA"/>
</dbReference>